<keyword evidence="1" id="KW-0560">Oxidoreductase</keyword>
<evidence type="ECO:0000256" key="3">
    <source>
        <dbReference type="ARBA" id="ARBA00037882"/>
    </source>
</evidence>
<dbReference type="STRING" id="1903952.BIT28_15090"/>
<dbReference type="InterPro" id="IPR027577">
    <property type="entry name" value="OvoA_Nterm"/>
</dbReference>
<dbReference type="Gene3D" id="3.40.50.150">
    <property type="entry name" value="Vaccinia Virus protein VP39"/>
    <property type="match status" value="1"/>
</dbReference>
<keyword evidence="2" id="KW-0408">Iron</keyword>
<reference evidence="6 7" key="1">
    <citation type="submission" date="2016-09" db="EMBL/GenBank/DDBJ databases">
        <title>Photobacterium proteolyticum sp. nov. a protease producing bacterium isolated from ocean sediments of Laizhou Bay.</title>
        <authorList>
            <person name="Li Y."/>
        </authorList>
    </citation>
    <scope>NUCLEOTIDE SEQUENCE [LARGE SCALE GENOMIC DNA]</scope>
    <source>
        <strain evidence="6 7">13-12</strain>
    </source>
</reference>
<dbReference type="RefSeq" id="WP_075767664.1">
    <property type="nucleotide sequence ID" value="NZ_MJIL01000096.1"/>
</dbReference>
<dbReference type="InterPro" id="IPR042095">
    <property type="entry name" value="SUMF_sf"/>
</dbReference>
<dbReference type="InterPro" id="IPR024775">
    <property type="entry name" value="DinB-like"/>
</dbReference>
<dbReference type="InterPro" id="IPR016187">
    <property type="entry name" value="CTDL_fold"/>
</dbReference>
<dbReference type="FunFam" id="3.90.1580.10:FF:000006">
    <property type="entry name" value="Generic methyltransferase, putative"/>
    <property type="match status" value="1"/>
</dbReference>
<dbReference type="EMBL" id="MJIL01000096">
    <property type="protein sequence ID" value="OLQ70744.1"/>
    <property type="molecule type" value="Genomic_DNA"/>
</dbReference>
<dbReference type="SUPFAM" id="SSF53335">
    <property type="entry name" value="S-adenosyl-L-methionine-dependent methyltransferases"/>
    <property type="match status" value="1"/>
</dbReference>
<dbReference type="Pfam" id="PF13489">
    <property type="entry name" value="Methyltransf_23"/>
    <property type="match status" value="1"/>
</dbReference>
<dbReference type="AlphaFoldDB" id="A0A1Q9G8T6"/>
<dbReference type="NCBIfam" id="TIGR04344">
    <property type="entry name" value="ovoA_Nterm"/>
    <property type="match status" value="1"/>
</dbReference>
<proteinExistence type="predicted"/>
<evidence type="ECO:0000256" key="1">
    <source>
        <dbReference type="ARBA" id="ARBA00023002"/>
    </source>
</evidence>
<dbReference type="Proteomes" id="UP000186905">
    <property type="component" value="Unassembled WGS sequence"/>
</dbReference>
<dbReference type="InterPro" id="IPR029063">
    <property type="entry name" value="SAM-dependent_MTases_sf"/>
</dbReference>
<evidence type="ECO:0000313" key="6">
    <source>
        <dbReference type="EMBL" id="OLQ70744.1"/>
    </source>
</evidence>
<dbReference type="InterPro" id="IPR005532">
    <property type="entry name" value="SUMF_dom"/>
</dbReference>
<sequence>MDNKLTTATRTLLLSGDDENSKRQELKQAFNQTWALYESLFEVINNDSAYFSKPEPLRHPLIFYFGHTAVFYINKLKLGKYIDHRVNKHFESMFAIGVDEMSWDDLDENHYDWPSVSEVRAYRSQVCQQVNAVIDEMPIGLPIAQNDPAWVILMGIEHERIHLETSSVIIRQLPLCDVTPHHNWPACRDTGTAPSNQLLSVGGNTITLGKHDNDNTYGWDNEYGQQTFKVDDFKASKYLVSNQEFMAFVNDDGYRKQRYWNDEGKAWLSYTQATMPRFWRKQGDRWLQRNLTEEVPLPLNWPVEVNQLEAKAFCNWKAEQLQANIRLLTEAEWYLLRSNIEEDSPTWHEAPGNIELAYFASSCPVDRFDHEGFCDILGNAWQWTETSIDGFQGFQVHPLYDDFSTPTFDGKHNLIKGGSWISTGNESISSSRYAFRRHFYQHAGFRYVESNQDPASMTSLNVYETNELISQYLEFHYGDEYFSVPNFCVNGVRQCLSEIQLSHTAKALDIGCSVGRASFELAKTFDHVDGIDFSARFIQQAYNLSEQGEKRYTIRTEGDLVEFKSTTLAQLNYSEEVKKVNFVQGDACNLKPQFSGYDLVYASNLIDRLGDPKAFLTTIHQRINEGGYLVIASPYTWLEEYTTKANWLGGIKVHGENFTTLDGLTETLIPHFELIAVKEIPFVIRETKRKFQHSLSEMTIWRKR</sequence>
<dbReference type="GO" id="GO:0120147">
    <property type="term" value="F:formylglycine-generating oxidase activity"/>
    <property type="evidence" value="ECO:0007669"/>
    <property type="project" value="TreeGrafter"/>
</dbReference>
<gene>
    <name evidence="6" type="ORF">BIT28_15090</name>
</gene>
<accession>A0A1Q9G8T6</accession>
<evidence type="ECO:0000259" key="5">
    <source>
        <dbReference type="Pfam" id="PF12867"/>
    </source>
</evidence>
<dbReference type="NCBIfam" id="TIGR04345">
    <property type="entry name" value="ovoA_Cterm"/>
    <property type="match status" value="1"/>
</dbReference>
<evidence type="ECO:0000313" key="7">
    <source>
        <dbReference type="Proteomes" id="UP000186905"/>
    </source>
</evidence>
<dbReference type="SUPFAM" id="SSF56436">
    <property type="entry name" value="C-type lectin-like"/>
    <property type="match status" value="1"/>
</dbReference>
<dbReference type="PANTHER" id="PTHR23150">
    <property type="entry name" value="SULFATASE MODIFYING FACTOR 1, 2"/>
    <property type="match status" value="1"/>
</dbReference>
<dbReference type="Pfam" id="PF03781">
    <property type="entry name" value="FGE-sulfatase"/>
    <property type="match status" value="1"/>
</dbReference>
<evidence type="ECO:0000259" key="4">
    <source>
        <dbReference type="Pfam" id="PF03781"/>
    </source>
</evidence>
<comment type="caution">
    <text evidence="6">The sequence shown here is derived from an EMBL/GenBank/DDBJ whole genome shotgun (WGS) entry which is preliminary data.</text>
</comment>
<protein>
    <submittedName>
        <fullName evidence="6">SAM-dependent methyltransferase</fullName>
    </submittedName>
</protein>
<dbReference type="Pfam" id="PF12867">
    <property type="entry name" value="DinB_2"/>
    <property type="match status" value="1"/>
</dbReference>
<dbReference type="CDD" id="cd02440">
    <property type="entry name" value="AdoMet_MTases"/>
    <property type="match status" value="1"/>
</dbReference>
<keyword evidence="6" id="KW-0808">Transferase</keyword>
<dbReference type="Gene3D" id="3.90.1580.10">
    <property type="entry name" value="paralog of FGE (formylglycine-generating enzyme)"/>
    <property type="match status" value="1"/>
</dbReference>
<evidence type="ECO:0000256" key="2">
    <source>
        <dbReference type="ARBA" id="ARBA00023004"/>
    </source>
</evidence>
<dbReference type="InterPro" id="IPR051043">
    <property type="entry name" value="Sulfatase_Mod_Factor_Kinase"/>
</dbReference>
<feature type="domain" description="Sulfatase-modifying factor enzyme-like" evidence="4">
    <location>
        <begin position="199"/>
        <end position="448"/>
    </location>
</feature>
<keyword evidence="7" id="KW-1185">Reference proteome</keyword>
<keyword evidence="6" id="KW-0489">Methyltransferase</keyword>
<dbReference type="GO" id="GO:0008168">
    <property type="term" value="F:methyltransferase activity"/>
    <property type="evidence" value="ECO:0007669"/>
    <property type="project" value="UniProtKB-KW"/>
</dbReference>
<dbReference type="PANTHER" id="PTHR23150:SF26">
    <property type="entry name" value="GENERIC METHYLTRANSFERASE"/>
    <property type="match status" value="1"/>
</dbReference>
<organism evidence="6 7">
    <name type="scientific">Photobacterium proteolyticum</name>
    <dbReference type="NCBI Taxonomy" id="1903952"/>
    <lineage>
        <taxon>Bacteria</taxon>
        <taxon>Pseudomonadati</taxon>
        <taxon>Pseudomonadota</taxon>
        <taxon>Gammaproteobacteria</taxon>
        <taxon>Vibrionales</taxon>
        <taxon>Vibrionaceae</taxon>
        <taxon>Photobacterium</taxon>
    </lineage>
</organism>
<dbReference type="InterPro" id="IPR027625">
    <property type="entry name" value="OvoA_Cterm"/>
</dbReference>
<dbReference type="GO" id="GO:0032259">
    <property type="term" value="P:methylation"/>
    <property type="evidence" value="ECO:0007669"/>
    <property type="project" value="UniProtKB-KW"/>
</dbReference>
<feature type="domain" description="DinB-like" evidence="5">
    <location>
        <begin position="29"/>
        <end position="165"/>
    </location>
</feature>
<name>A0A1Q9G8T6_9GAMM</name>
<comment type="pathway">
    <text evidence="3">Amino-acid biosynthesis; ergothioneine biosynthesis.</text>
</comment>
<dbReference type="OrthoDB" id="9768004at2"/>